<reference evidence="5 6" key="1">
    <citation type="submission" date="2016-07" db="EMBL/GenBank/DDBJ databases">
        <title>Pervasive Adenine N6-methylation of Active Genes in Fungi.</title>
        <authorList>
            <consortium name="DOE Joint Genome Institute"/>
            <person name="Mondo S.J."/>
            <person name="Dannebaum R.O."/>
            <person name="Kuo R.C."/>
            <person name="Labutti K."/>
            <person name="Haridas S."/>
            <person name="Kuo A."/>
            <person name="Salamov A."/>
            <person name="Ahrendt S.R."/>
            <person name="Lipzen A."/>
            <person name="Sullivan W."/>
            <person name="Andreopoulos W.B."/>
            <person name="Clum A."/>
            <person name="Lindquist E."/>
            <person name="Daum C."/>
            <person name="Ramamoorthy G.K."/>
            <person name="Gryganskyi A."/>
            <person name="Culley D."/>
            <person name="Magnuson J.K."/>
            <person name="James T.Y."/>
            <person name="O'Malley M.A."/>
            <person name="Stajich J.E."/>
            <person name="Spatafora J.W."/>
            <person name="Visel A."/>
            <person name="Grigoriev I.V."/>
        </authorList>
    </citation>
    <scope>NUCLEOTIDE SEQUENCE [LARGE SCALE GENOMIC DNA]</scope>
    <source>
        <strain evidence="5 6">NRRL 3301</strain>
    </source>
</reference>
<organism evidence="5 6">
    <name type="scientific">Hesseltinella vesiculosa</name>
    <dbReference type="NCBI Taxonomy" id="101127"/>
    <lineage>
        <taxon>Eukaryota</taxon>
        <taxon>Fungi</taxon>
        <taxon>Fungi incertae sedis</taxon>
        <taxon>Mucoromycota</taxon>
        <taxon>Mucoromycotina</taxon>
        <taxon>Mucoromycetes</taxon>
        <taxon>Mucorales</taxon>
        <taxon>Cunninghamellaceae</taxon>
        <taxon>Hesseltinella</taxon>
    </lineage>
</organism>
<feature type="compositionally biased region" description="Polar residues" evidence="3">
    <location>
        <begin position="1"/>
        <end position="15"/>
    </location>
</feature>
<dbReference type="InterPro" id="IPR001138">
    <property type="entry name" value="Zn2Cys6_DnaBD"/>
</dbReference>
<feature type="region of interest" description="Disordered" evidence="3">
    <location>
        <begin position="432"/>
        <end position="462"/>
    </location>
</feature>
<dbReference type="AlphaFoldDB" id="A0A1X2GEF3"/>
<feature type="region of interest" description="Disordered" evidence="3">
    <location>
        <begin position="1"/>
        <end position="24"/>
    </location>
</feature>
<feature type="domain" description="Zn(2)-C6 fungal-type" evidence="4">
    <location>
        <begin position="28"/>
        <end position="57"/>
    </location>
</feature>
<dbReference type="PROSITE" id="PS00463">
    <property type="entry name" value="ZN2_CY6_FUNGAL_1"/>
    <property type="match status" value="1"/>
</dbReference>
<dbReference type="CDD" id="cd00067">
    <property type="entry name" value="GAL4"/>
    <property type="match status" value="1"/>
</dbReference>
<evidence type="ECO:0000313" key="6">
    <source>
        <dbReference type="Proteomes" id="UP000242146"/>
    </source>
</evidence>
<name>A0A1X2GEF3_9FUNG</name>
<feature type="compositionally biased region" description="Low complexity" evidence="3">
    <location>
        <begin position="432"/>
        <end position="454"/>
    </location>
</feature>
<keyword evidence="1" id="KW-0479">Metal-binding</keyword>
<dbReference type="PANTHER" id="PTHR47659">
    <property type="entry name" value="ZN(II)2CYS6 TRANSCRIPTION FACTOR (EUROFUNG)-RELATED"/>
    <property type="match status" value="1"/>
</dbReference>
<keyword evidence="2" id="KW-0539">Nucleus</keyword>
<dbReference type="GO" id="GO:0008270">
    <property type="term" value="F:zinc ion binding"/>
    <property type="evidence" value="ECO:0007669"/>
    <property type="project" value="InterPro"/>
</dbReference>
<proteinExistence type="predicted"/>
<keyword evidence="6" id="KW-1185">Reference proteome</keyword>
<evidence type="ECO:0000313" key="5">
    <source>
        <dbReference type="EMBL" id="ORX51958.1"/>
    </source>
</evidence>
<dbReference type="Gene3D" id="4.10.240.10">
    <property type="entry name" value="Zn(2)-C6 fungal-type DNA-binding domain"/>
    <property type="match status" value="1"/>
</dbReference>
<sequence length="507" mass="54333">MTSSCSQPLTHTPSVQRKKSNKPHVRTACSNCKKAHLACDTARPCKRCISVGKSDSCYDIQHKKRGRPKLRPPFATNSLTSLPSLTAPSAVPAYYYPYPASSAPSTVHGMPHSLTSASAMAMPAPIRLTKPTGPALPVLAPFLPPSPPSPCFEMTKSQRVGSTSTKGPTMLTIFLTLELLCGRASDECMELLGYHPRDLAYQPLEQFLMNPSDLRQVQQKLMASYRHHVSASPAITSPASTVSSADHFHTAPTTLLEIANGSSTFKTRLAFKPAKDRHGDASGAVMDAHLYFGGGLGADLCSLTNLDRLYIVCTLTLSKTSTPHPQPQRPVGVPLIPPDQPARSLTVPSMANYFAFPEADPTLLLPNNTSNTVPIHLASSLSTLPGAMISEPNSQEDLIHMDQVSANFPYFTPTTSASSSPQTSAPSIEILSTTPLTNPSSASSSPPSTTHESPSPLPNYPSNHSFTPIMMSLPYGAPATSFNVHQDTEHLLAWLEDSFPQQTAAVK</sequence>
<evidence type="ECO:0000259" key="4">
    <source>
        <dbReference type="PROSITE" id="PS50048"/>
    </source>
</evidence>
<evidence type="ECO:0000256" key="3">
    <source>
        <dbReference type="SAM" id="MobiDB-lite"/>
    </source>
</evidence>
<dbReference type="Proteomes" id="UP000242146">
    <property type="component" value="Unassembled WGS sequence"/>
</dbReference>
<dbReference type="GO" id="GO:0000981">
    <property type="term" value="F:DNA-binding transcription factor activity, RNA polymerase II-specific"/>
    <property type="evidence" value="ECO:0007669"/>
    <property type="project" value="InterPro"/>
</dbReference>
<dbReference type="PROSITE" id="PS50048">
    <property type="entry name" value="ZN2_CY6_FUNGAL_2"/>
    <property type="match status" value="1"/>
</dbReference>
<evidence type="ECO:0000256" key="2">
    <source>
        <dbReference type="ARBA" id="ARBA00023242"/>
    </source>
</evidence>
<evidence type="ECO:0000256" key="1">
    <source>
        <dbReference type="ARBA" id="ARBA00022723"/>
    </source>
</evidence>
<dbReference type="STRING" id="101127.A0A1X2GEF3"/>
<protein>
    <recommendedName>
        <fullName evidence="4">Zn(2)-C6 fungal-type domain-containing protein</fullName>
    </recommendedName>
</protein>
<accession>A0A1X2GEF3</accession>
<dbReference type="InterPro" id="IPR036864">
    <property type="entry name" value="Zn2-C6_fun-type_DNA-bd_sf"/>
</dbReference>
<dbReference type="PANTHER" id="PTHR47659:SF4">
    <property type="entry name" value="ZN(II)2CYS6 TRANSCRIPTION FACTOR (EUROFUNG)"/>
    <property type="match status" value="1"/>
</dbReference>
<comment type="caution">
    <text evidence="5">The sequence shown here is derived from an EMBL/GenBank/DDBJ whole genome shotgun (WGS) entry which is preliminary data.</text>
</comment>
<dbReference type="InterPro" id="IPR050335">
    <property type="entry name" value="ERT1_acuK_gluconeogen_tf"/>
</dbReference>
<dbReference type="OrthoDB" id="1555531at2759"/>
<dbReference type="EMBL" id="MCGT01000019">
    <property type="protein sequence ID" value="ORX51958.1"/>
    <property type="molecule type" value="Genomic_DNA"/>
</dbReference>
<dbReference type="SUPFAM" id="SSF57701">
    <property type="entry name" value="Zn2/Cys6 DNA-binding domain"/>
    <property type="match status" value="1"/>
</dbReference>
<gene>
    <name evidence="5" type="ORF">DM01DRAFT_1408421</name>
</gene>